<evidence type="ECO:0000256" key="2">
    <source>
        <dbReference type="ARBA" id="ARBA00022692"/>
    </source>
</evidence>
<dbReference type="Proteomes" id="UP000176504">
    <property type="component" value="Unassembled WGS sequence"/>
</dbReference>
<dbReference type="GO" id="GO:0016020">
    <property type="term" value="C:membrane"/>
    <property type="evidence" value="ECO:0007669"/>
    <property type="project" value="UniProtKB-SubCell"/>
</dbReference>
<dbReference type="InterPro" id="IPR036286">
    <property type="entry name" value="LexA/Signal_pep-like_sf"/>
</dbReference>
<organism evidence="7 8">
    <name type="scientific">candidate division WWE3 bacterium RIFCSPLOWO2_01_FULL_41_18</name>
    <dbReference type="NCBI Taxonomy" id="1802625"/>
    <lineage>
        <taxon>Bacteria</taxon>
        <taxon>Katanobacteria</taxon>
    </lineage>
</organism>
<name>A0A1F4VDB3_UNCKA</name>
<dbReference type="NCBIfam" id="TIGR02228">
    <property type="entry name" value="sigpep_I_arch"/>
    <property type="match status" value="1"/>
</dbReference>
<dbReference type="EC" id="3.4.21.89" evidence="5"/>
<dbReference type="CDD" id="cd06530">
    <property type="entry name" value="S26_SPase_I"/>
    <property type="match status" value="1"/>
</dbReference>
<dbReference type="GO" id="GO:0004252">
    <property type="term" value="F:serine-type endopeptidase activity"/>
    <property type="evidence" value="ECO:0007669"/>
    <property type="project" value="UniProtKB-UniRule"/>
</dbReference>
<dbReference type="GO" id="GO:0006465">
    <property type="term" value="P:signal peptide processing"/>
    <property type="evidence" value="ECO:0007669"/>
    <property type="project" value="UniProtKB-UniRule"/>
</dbReference>
<keyword evidence="4 6" id="KW-0472">Membrane</keyword>
<dbReference type="AlphaFoldDB" id="A0A1F4VDB3"/>
<dbReference type="InterPro" id="IPR001733">
    <property type="entry name" value="Peptidase_S26B"/>
</dbReference>
<dbReference type="SUPFAM" id="SSF51306">
    <property type="entry name" value="LexA/Signal peptidase"/>
    <property type="match status" value="1"/>
</dbReference>
<protein>
    <recommendedName>
        <fullName evidence="5">Signal peptidase I</fullName>
        <ecNumber evidence="5">3.4.21.89</ecNumber>
    </recommendedName>
</protein>
<dbReference type="InterPro" id="IPR019533">
    <property type="entry name" value="Peptidase_S26"/>
</dbReference>
<evidence type="ECO:0000313" key="7">
    <source>
        <dbReference type="EMBL" id="OGC55139.1"/>
    </source>
</evidence>
<keyword evidence="3 6" id="KW-1133">Transmembrane helix</keyword>
<reference evidence="7 8" key="1">
    <citation type="journal article" date="2016" name="Nat. Commun.">
        <title>Thousands of microbial genomes shed light on interconnected biogeochemical processes in an aquifer system.</title>
        <authorList>
            <person name="Anantharaman K."/>
            <person name="Brown C.T."/>
            <person name="Hug L.A."/>
            <person name="Sharon I."/>
            <person name="Castelle C.J."/>
            <person name="Probst A.J."/>
            <person name="Thomas B.C."/>
            <person name="Singh A."/>
            <person name="Wilkins M.J."/>
            <person name="Karaoz U."/>
            <person name="Brodie E.L."/>
            <person name="Williams K.H."/>
            <person name="Hubbard S.S."/>
            <person name="Banfield J.F."/>
        </authorList>
    </citation>
    <scope>NUCLEOTIDE SEQUENCE [LARGE SCALE GENOMIC DNA]</scope>
</reference>
<dbReference type="PRINTS" id="PR00728">
    <property type="entry name" value="SIGNALPTASE"/>
</dbReference>
<feature type="transmembrane region" description="Helical" evidence="6">
    <location>
        <begin position="137"/>
        <end position="160"/>
    </location>
</feature>
<comment type="subcellular location">
    <subcellularLocation>
        <location evidence="1">Membrane</location>
    </subcellularLocation>
</comment>
<dbReference type="Gene3D" id="2.10.109.10">
    <property type="entry name" value="Umud Fragment, subunit A"/>
    <property type="match status" value="1"/>
</dbReference>
<comment type="caution">
    <text evidence="7">The sequence shown here is derived from an EMBL/GenBank/DDBJ whole genome shotgun (WGS) entry which is preliminary data.</text>
</comment>
<keyword evidence="2 6" id="KW-0812">Transmembrane</keyword>
<evidence type="ECO:0000313" key="8">
    <source>
        <dbReference type="Proteomes" id="UP000176504"/>
    </source>
</evidence>
<evidence type="ECO:0000256" key="1">
    <source>
        <dbReference type="ARBA" id="ARBA00004370"/>
    </source>
</evidence>
<evidence type="ECO:0000256" key="5">
    <source>
        <dbReference type="NCBIfam" id="TIGR02228"/>
    </source>
</evidence>
<sequence>MKEILEVCLIVILLLISLSLFSERSGKVFKNVNFFVVRSGSMEPVIKSGSLLVSVRFDNYFPKDVVTFKSPATGEFVSHRIEEKDFEDGRNVYFTKGDANKEVDDWSVKEEEVIGKVLIVIPLLGRLVSFMQTLRGLVFLIYLPCAIIIFWEASCIIWNLKGNKRII</sequence>
<dbReference type="EMBL" id="MEVI01000003">
    <property type="protein sequence ID" value="OGC55139.1"/>
    <property type="molecule type" value="Genomic_DNA"/>
</dbReference>
<evidence type="ECO:0000256" key="4">
    <source>
        <dbReference type="ARBA" id="ARBA00023136"/>
    </source>
</evidence>
<evidence type="ECO:0000256" key="6">
    <source>
        <dbReference type="SAM" id="Phobius"/>
    </source>
</evidence>
<proteinExistence type="predicted"/>
<gene>
    <name evidence="7" type="ORF">A3A78_04140</name>
</gene>
<evidence type="ECO:0000256" key="3">
    <source>
        <dbReference type="ARBA" id="ARBA00022989"/>
    </source>
</evidence>
<accession>A0A1F4VDB3</accession>
<dbReference type="GO" id="GO:0009003">
    <property type="term" value="F:signal peptidase activity"/>
    <property type="evidence" value="ECO:0007669"/>
    <property type="project" value="UniProtKB-EC"/>
</dbReference>